<organism evidence="2 3">
    <name type="scientific">Aquirufa rosea</name>
    <dbReference type="NCBI Taxonomy" id="2509241"/>
    <lineage>
        <taxon>Bacteria</taxon>
        <taxon>Pseudomonadati</taxon>
        <taxon>Bacteroidota</taxon>
        <taxon>Cytophagia</taxon>
        <taxon>Cytophagales</taxon>
        <taxon>Flectobacillaceae</taxon>
        <taxon>Aquirufa</taxon>
    </lineage>
</organism>
<evidence type="ECO:0000313" key="3">
    <source>
        <dbReference type="Proteomes" id="UP000289455"/>
    </source>
</evidence>
<feature type="domain" description="ABM" evidence="1">
    <location>
        <begin position="2"/>
        <end position="91"/>
    </location>
</feature>
<dbReference type="Pfam" id="PF03992">
    <property type="entry name" value="ABM"/>
    <property type="match status" value="1"/>
</dbReference>
<accession>A0A4Q1BZ21</accession>
<gene>
    <name evidence="2" type="ORF">ESB04_07515</name>
</gene>
<dbReference type="PROSITE" id="PS51725">
    <property type="entry name" value="ABM"/>
    <property type="match status" value="1"/>
</dbReference>
<dbReference type="EMBL" id="SDHY01000004">
    <property type="protein sequence ID" value="RXK48798.1"/>
    <property type="molecule type" value="Genomic_DNA"/>
</dbReference>
<dbReference type="Proteomes" id="UP000289455">
    <property type="component" value="Unassembled WGS sequence"/>
</dbReference>
<dbReference type="Gene3D" id="3.30.70.100">
    <property type="match status" value="1"/>
</dbReference>
<evidence type="ECO:0000259" key="1">
    <source>
        <dbReference type="PROSITE" id="PS51725"/>
    </source>
</evidence>
<keyword evidence="2" id="KW-0560">Oxidoreductase</keyword>
<sequence length="98" mass="11859">MIIEIAVLYVKLGQENQFESYFKLASQYISAISGYISHQLLKCLEQENKYILRVHWQNLEDYTIGFRQSPQYAKWKELLHHYYEPFPVVEHYQEINLT</sequence>
<keyword evidence="3" id="KW-1185">Reference proteome</keyword>
<dbReference type="InterPro" id="IPR007138">
    <property type="entry name" value="ABM_dom"/>
</dbReference>
<dbReference type="GO" id="GO:0004497">
    <property type="term" value="F:monooxygenase activity"/>
    <property type="evidence" value="ECO:0007669"/>
    <property type="project" value="UniProtKB-KW"/>
</dbReference>
<dbReference type="RefSeq" id="WP_129027122.1">
    <property type="nucleotide sequence ID" value="NZ_SDHY01000004.1"/>
</dbReference>
<dbReference type="InterPro" id="IPR011008">
    <property type="entry name" value="Dimeric_a/b-barrel"/>
</dbReference>
<keyword evidence="2" id="KW-0503">Monooxygenase</keyword>
<comment type="caution">
    <text evidence="2">The sequence shown here is derived from an EMBL/GenBank/DDBJ whole genome shotgun (WGS) entry which is preliminary data.</text>
</comment>
<reference evidence="2 3" key="1">
    <citation type="submission" date="2019-01" db="EMBL/GenBank/DDBJ databases">
        <title>Cytophagaceae bacterium strain CAR-16.</title>
        <authorList>
            <person name="Chen W.-M."/>
        </authorList>
    </citation>
    <scope>NUCLEOTIDE SEQUENCE [LARGE SCALE GENOMIC DNA]</scope>
    <source>
        <strain evidence="2 3">CAR-16</strain>
    </source>
</reference>
<proteinExistence type="predicted"/>
<evidence type="ECO:0000313" key="2">
    <source>
        <dbReference type="EMBL" id="RXK48798.1"/>
    </source>
</evidence>
<name>A0A4Q1BZ21_9BACT</name>
<dbReference type="AlphaFoldDB" id="A0A4Q1BZ21"/>
<dbReference type="OrthoDB" id="9798157at2"/>
<protein>
    <submittedName>
        <fullName evidence="2">Antibiotic biosynthesis monooxygenase</fullName>
    </submittedName>
</protein>
<dbReference type="SUPFAM" id="SSF54909">
    <property type="entry name" value="Dimeric alpha+beta barrel"/>
    <property type="match status" value="1"/>
</dbReference>